<dbReference type="AlphaFoldDB" id="A0A200PUC3"/>
<feature type="domain" description="BHLH" evidence="4">
    <location>
        <begin position="294"/>
        <end position="344"/>
    </location>
</feature>
<dbReference type="OMA" id="NSVPIYM"/>
<dbReference type="STRING" id="56857.A0A200PUC3"/>
<keyword evidence="2" id="KW-0804">Transcription</keyword>
<comment type="caution">
    <text evidence="5">The sequence shown here is derived from an EMBL/GenBank/DDBJ whole genome shotgun (WGS) entry which is preliminary data.</text>
</comment>
<accession>A0A200PUC3</accession>
<dbReference type="EMBL" id="MVGT01004037">
    <property type="protein sequence ID" value="OVA01811.1"/>
    <property type="molecule type" value="Genomic_DNA"/>
</dbReference>
<dbReference type="Pfam" id="PF23173">
    <property type="entry name" value="bHLH_SAC51"/>
    <property type="match status" value="1"/>
</dbReference>
<gene>
    <name evidence="5" type="ORF">BVC80_9075g54</name>
</gene>
<dbReference type="SUPFAM" id="SSF47459">
    <property type="entry name" value="HLH, helix-loop-helix DNA-binding domain"/>
    <property type="match status" value="1"/>
</dbReference>
<dbReference type="Proteomes" id="UP000195402">
    <property type="component" value="Unassembled WGS sequence"/>
</dbReference>
<feature type="region of interest" description="Disordered" evidence="3">
    <location>
        <begin position="171"/>
        <end position="194"/>
    </location>
</feature>
<sequence length="348" mass="38872">MGKDSGSWVHQQHSPWKSPYWNCTPLVPDLRQQNIHPGYTYPYNCMVSANGSFPGFAFSGLPYLKTGQANELNGWFYCLPRHRQAFTTPNVVPKEKLTGDSLPNSVSGSVQNGFFVFDHSRNATSLFLGSVNGSAVQNLIPENRKPFDTSSGPCGEEWATKKDQTYQSGHVISDGWDENQDKTGDEESEMHEDTEELDALLYSDGDSDFDDDEEVSTGHYPGEFTEYNTKKHVEVEGSEEEEVASSIGTSKRKRKLDEKWALMDTASSVKPNVSRELDDDAESSCVKCRRTQVVENDSLPSNKRLKRDKIREAVSILQSIIPGGGKGKDAMFVLDEAIRYLRSMKAQS</sequence>
<name>A0A200PUC3_MACCD</name>
<dbReference type="InterPro" id="IPR037546">
    <property type="entry name" value="SAC51-like"/>
</dbReference>
<dbReference type="InterPro" id="IPR036638">
    <property type="entry name" value="HLH_DNA-bd_sf"/>
</dbReference>
<dbReference type="PANTHER" id="PTHR36066:SF2">
    <property type="entry name" value="TRANSCRIPTION FACTOR BHLH145"/>
    <property type="match status" value="1"/>
</dbReference>
<organism evidence="5 6">
    <name type="scientific">Macleaya cordata</name>
    <name type="common">Five-seeded plume-poppy</name>
    <name type="synonym">Bocconia cordata</name>
    <dbReference type="NCBI Taxonomy" id="56857"/>
    <lineage>
        <taxon>Eukaryota</taxon>
        <taxon>Viridiplantae</taxon>
        <taxon>Streptophyta</taxon>
        <taxon>Embryophyta</taxon>
        <taxon>Tracheophyta</taxon>
        <taxon>Spermatophyta</taxon>
        <taxon>Magnoliopsida</taxon>
        <taxon>Ranunculales</taxon>
        <taxon>Papaveraceae</taxon>
        <taxon>Papaveroideae</taxon>
        <taxon>Macleaya</taxon>
    </lineage>
</organism>
<evidence type="ECO:0000256" key="2">
    <source>
        <dbReference type="ARBA" id="ARBA00023163"/>
    </source>
</evidence>
<evidence type="ECO:0000313" key="5">
    <source>
        <dbReference type="EMBL" id="OVA01811.1"/>
    </source>
</evidence>
<dbReference type="GO" id="GO:0046983">
    <property type="term" value="F:protein dimerization activity"/>
    <property type="evidence" value="ECO:0007669"/>
    <property type="project" value="InterPro"/>
</dbReference>
<dbReference type="PANTHER" id="PTHR36066">
    <property type="entry name" value="TRANSCRIPTION FACTOR BHLH145"/>
    <property type="match status" value="1"/>
</dbReference>
<dbReference type="OrthoDB" id="777433at2759"/>
<keyword evidence="1" id="KW-0805">Transcription regulation</keyword>
<dbReference type="InParanoid" id="A0A200PUC3"/>
<keyword evidence="6" id="KW-1185">Reference proteome</keyword>
<evidence type="ECO:0000256" key="3">
    <source>
        <dbReference type="SAM" id="MobiDB-lite"/>
    </source>
</evidence>
<evidence type="ECO:0000259" key="4">
    <source>
        <dbReference type="PROSITE" id="PS50888"/>
    </source>
</evidence>
<dbReference type="PROSITE" id="PS50888">
    <property type="entry name" value="BHLH"/>
    <property type="match status" value="1"/>
</dbReference>
<dbReference type="InterPro" id="IPR011598">
    <property type="entry name" value="bHLH_dom"/>
</dbReference>
<evidence type="ECO:0000256" key="1">
    <source>
        <dbReference type="ARBA" id="ARBA00023015"/>
    </source>
</evidence>
<proteinExistence type="predicted"/>
<evidence type="ECO:0000313" key="6">
    <source>
        <dbReference type="Proteomes" id="UP000195402"/>
    </source>
</evidence>
<protein>
    <submittedName>
        <fullName evidence="5">Myc-type</fullName>
    </submittedName>
</protein>
<reference evidence="5 6" key="1">
    <citation type="journal article" date="2017" name="Mol. Plant">
        <title>The Genome of Medicinal Plant Macleaya cordata Provides New Insights into Benzylisoquinoline Alkaloids Metabolism.</title>
        <authorList>
            <person name="Liu X."/>
            <person name="Liu Y."/>
            <person name="Huang P."/>
            <person name="Ma Y."/>
            <person name="Qing Z."/>
            <person name="Tang Q."/>
            <person name="Cao H."/>
            <person name="Cheng P."/>
            <person name="Zheng Y."/>
            <person name="Yuan Z."/>
            <person name="Zhou Y."/>
            <person name="Liu J."/>
            <person name="Tang Z."/>
            <person name="Zhuo Y."/>
            <person name="Zhang Y."/>
            <person name="Yu L."/>
            <person name="Huang J."/>
            <person name="Yang P."/>
            <person name="Peng Q."/>
            <person name="Zhang J."/>
            <person name="Jiang W."/>
            <person name="Zhang Z."/>
            <person name="Lin K."/>
            <person name="Ro D.K."/>
            <person name="Chen X."/>
            <person name="Xiong X."/>
            <person name="Shang Y."/>
            <person name="Huang S."/>
            <person name="Zeng J."/>
        </authorList>
    </citation>
    <scope>NUCLEOTIDE SEQUENCE [LARGE SCALE GENOMIC DNA]</scope>
    <source>
        <strain evidence="6">cv. BLH2017</strain>
        <tissue evidence="5">Root</tissue>
    </source>
</reference>
<dbReference type="FunCoup" id="A0A200PUC3">
    <property type="interactions" value="1388"/>
</dbReference>